<dbReference type="EMBL" id="ASPP01020854">
    <property type="protein sequence ID" value="ETO13067.1"/>
    <property type="molecule type" value="Genomic_DNA"/>
</dbReference>
<dbReference type="PANTHER" id="PTHR24320:SF148">
    <property type="entry name" value="NAD(P)-BINDING ROSSMANN-FOLD SUPERFAMILY PROTEIN"/>
    <property type="match status" value="1"/>
</dbReference>
<organism evidence="3 4">
    <name type="scientific">Reticulomyxa filosa</name>
    <dbReference type="NCBI Taxonomy" id="46433"/>
    <lineage>
        <taxon>Eukaryota</taxon>
        <taxon>Sar</taxon>
        <taxon>Rhizaria</taxon>
        <taxon>Retaria</taxon>
        <taxon>Foraminifera</taxon>
        <taxon>Monothalamids</taxon>
        <taxon>Reticulomyxidae</taxon>
        <taxon>Reticulomyxa</taxon>
    </lineage>
</organism>
<dbReference type="SUPFAM" id="SSF51735">
    <property type="entry name" value="NAD(P)-binding Rossmann-fold domains"/>
    <property type="match status" value="1"/>
</dbReference>
<gene>
    <name evidence="3" type="ORF">RFI_24309</name>
</gene>
<comment type="caution">
    <text evidence="3">The sequence shown here is derived from an EMBL/GenBank/DDBJ whole genome shotgun (WGS) entry which is preliminary data.</text>
</comment>
<feature type="non-terminal residue" evidence="3">
    <location>
        <position position="130"/>
    </location>
</feature>
<name>X6MI10_RETFI</name>
<dbReference type="Proteomes" id="UP000023152">
    <property type="component" value="Unassembled WGS sequence"/>
</dbReference>
<keyword evidence="4" id="KW-1185">Reference proteome</keyword>
<dbReference type="GO" id="GO:0016491">
    <property type="term" value="F:oxidoreductase activity"/>
    <property type="evidence" value="ECO:0007669"/>
    <property type="project" value="UniProtKB-KW"/>
</dbReference>
<keyword evidence="2" id="KW-0560">Oxidoreductase</keyword>
<comment type="similarity">
    <text evidence="1">Belongs to the short-chain dehydrogenases/reductases (SDR) family.</text>
</comment>
<proteinExistence type="inferred from homology"/>
<accession>X6MI10</accession>
<dbReference type="AlphaFoldDB" id="X6MI10"/>
<dbReference type="PANTHER" id="PTHR24320">
    <property type="entry name" value="RETINOL DEHYDROGENASE"/>
    <property type="match status" value="1"/>
</dbReference>
<evidence type="ECO:0000256" key="2">
    <source>
        <dbReference type="ARBA" id="ARBA00023002"/>
    </source>
</evidence>
<evidence type="ECO:0000313" key="4">
    <source>
        <dbReference type="Proteomes" id="UP000023152"/>
    </source>
</evidence>
<dbReference type="InterPro" id="IPR002347">
    <property type="entry name" value="SDR_fam"/>
</dbReference>
<reference evidence="3 4" key="1">
    <citation type="journal article" date="2013" name="Curr. Biol.">
        <title>The Genome of the Foraminiferan Reticulomyxa filosa.</title>
        <authorList>
            <person name="Glockner G."/>
            <person name="Hulsmann N."/>
            <person name="Schleicher M."/>
            <person name="Noegel A.A."/>
            <person name="Eichinger L."/>
            <person name="Gallinger C."/>
            <person name="Pawlowski J."/>
            <person name="Sierra R."/>
            <person name="Euteneuer U."/>
            <person name="Pillet L."/>
            <person name="Moustafa A."/>
            <person name="Platzer M."/>
            <person name="Groth M."/>
            <person name="Szafranski K."/>
            <person name="Schliwa M."/>
        </authorList>
    </citation>
    <scope>NUCLEOTIDE SEQUENCE [LARGE SCALE GENOMIC DNA]</scope>
</reference>
<dbReference type="OrthoDB" id="542013at2759"/>
<dbReference type="Pfam" id="PF00106">
    <property type="entry name" value="adh_short"/>
    <property type="match status" value="1"/>
</dbReference>
<evidence type="ECO:0000313" key="3">
    <source>
        <dbReference type="EMBL" id="ETO13067.1"/>
    </source>
</evidence>
<dbReference type="InterPro" id="IPR036291">
    <property type="entry name" value="NAD(P)-bd_dom_sf"/>
</dbReference>
<sequence>MLIIFFWLKKKKKVLLMNFFVKSESKKEIGKMEFKTLDLSKKQSIDEFVEWIVTKKKDCRVCVLINNAGLANFHAQQFHKVRYTNGGQQSFSQIEEMWLVNYIAPFYLTQQLLPTITSNTEACEFGRVIN</sequence>
<evidence type="ECO:0000256" key="1">
    <source>
        <dbReference type="ARBA" id="ARBA00006484"/>
    </source>
</evidence>
<dbReference type="Gene3D" id="3.40.50.720">
    <property type="entry name" value="NAD(P)-binding Rossmann-like Domain"/>
    <property type="match status" value="1"/>
</dbReference>
<protein>
    <submittedName>
        <fullName evidence="3">Uncharacterized protein</fullName>
    </submittedName>
</protein>